<evidence type="ECO:0008006" key="3">
    <source>
        <dbReference type="Google" id="ProtNLM"/>
    </source>
</evidence>
<dbReference type="EMBL" id="CP001736">
    <property type="protein sequence ID" value="ADB33019.1"/>
    <property type="molecule type" value="Genomic_DNA"/>
</dbReference>
<name>D2PR71_KRIFD</name>
<dbReference type="KEGG" id="kfl:Kfla_3968"/>
<accession>D2PR71</accession>
<organism evidence="1 2">
    <name type="scientific">Kribbella flavida (strain DSM 17836 / JCM 10339 / NBRC 14399)</name>
    <dbReference type="NCBI Taxonomy" id="479435"/>
    <lineage>
        <taxon>Bacteria</taxon>
        <taxon>Bacillati</taxon>
        <taxon>Actinomycetota</taxon>
        <taxon>Actinomycetes</taxon>
        <taxon>Propionibacteriales</taxon>
        <taxon>Kribbellaceae</taxon>
        <taxon>Kribbella</taxon>
    </lineage>
</organism>
<protein>
    <recommendedName>
        <fullName evidence="3">Phosphoesterase HXTX</fullName>
    </recommendedName>
</protein>
<reference evidence="1 2" key="2">
    <citation type="journal article" date="2010" name="Stand. Genomic Sci.">
        <title>Complete genome sequence of Kribbella flavida type strain (IFO 14399).</title>
        <authorList>
            <person name="Pukall R."/>
            <person name="Lapidus A."/>
            <person name="Glavina Del Rio T."/>
            <person name="Copeland A."/>
            <person name="Tice H."/>
            <person name="Cheng J.-F."/>
            <person name="Lucas S."/>
            <person name="Chen F."/>
            <person name="Nolan M."/>
            <person name="LaButti K."/>
            <person name="Pati A."/>
            <person name="Ivanova N."/>
            <person name="Mavrommatis K."/>
            <person name="Mikhailova N."/>
            <person name="Pitluck S."/>
            <person name="Bruce D."/>
            <person name="Goodwin L."/>
            <person name="Land M."/>
            <person name="Hauser L."/>
            <person name="Chang Y.-J."/>
            <person name="Jeffries C.D."/>
            <person name="Chen A."/>
            <person name="Palaniappan K."/>
            <person name="Chain P."/>
            <person name="Rohde M."/>
            <person name="Goeker M."/>
            <person name="Bristow J."/>
            <person name="Eisen J.A."/>
            <person name="Markowitz V."/>
            <person name="Hugenholtz P."/>
            <person name="Kyrpides N.C."/>
            <person name="Klenk H.-P."/>
            <person name="Brettin T."/>
        </authorList>
    </citation>
    <scope>NUCLEOTIDE SEQUENCE [LARGE SCALE GENOMIC DNA]</scope>
    <source>
        <strain evidence="2">DSM 17836 / JCM 10339 / NBRC 14399</strain>
    </source>
</reference>
<dbReference type="eggNOG" id="COG1514">
    <property type="taxonomic scope" value="Bacteria"/>
</dbReference>
<dbReference type="OrthoDB" id="793003at2"/>
<dbReference type="InterPro" id="IPR009097">
    <property type="entry name" value="Cyclic_Pdiesterase"/>
</dbReference>
<gene>
    <name evidence="1" type="ordered locus">Kfla_3968</name>
</gene>
<dbReference type="SUPFAM" id="SSF55144">
    <property type="entry name" value="LigT-like"/>
    <property type="match status" value="1"/>
</dbReference>
<dbReference type="Pfam" id="PF13563">
    <property type="entry name" value="2_5_RNA_ligase2"/>
    <property type="match status" value="1"/>
</dbReference>
<sequence>MSPPPLIVTVRLDDAGAAAFDVLRSAHYPPHLNVLRAHVTLFHQLPGHETDSVIAELTATRSDEPFALEVVGPRLLGRGVAIDLRSPTLHSLHADLARRWTPWLTRQDRQPFRPHVTIQNKVDPATARQLHDELATTPWPPVSAIGWSLWRYLGGPWDPVTEIPFRSGPPPARQQQSAAGC</sequence>
<dbReference type="AlphaFoldDB" id="D2PR71"/>
<dbReference type="Proteomes" id="UP000007967">
    <property type="component" value="Chromosome"/>
</dbReference>
<dbReference type="RefSeq" id="WP_012921575.1">
    <property type="nucleotide sequence ID" value="NC_013729.1"/>
</dbReference>
<evidence type="ECO:0000313" key="1">
    <source>
        <dbReference type="EMBL" id="ADB33019.1"/>
    </source>
</evidence>
<reference evidence="2" key="1">
    <citation type="submission" date="2009-09" db="EMBL/GenBank/DDBJ databases">
        <title>The complete genome of Kribbella flavida DSM 17836.</title>
        <authorList>
            <consortium name="US DOE Joint Genome Institute (JGI-PGF)"/>
            <person name="Lucas S."/>
            <person name="Copeland A."/>
            <person name="Lapidus A."/>
            <person name="Glavina del Rio T."/>
            <person name="Dalin E."/>
            <person name="Tice H."/>
            <person name="Bruce D."/>
            <person name="Goodwin L."/>
            <person name="Pitluck S."/>
            <person name="Kyrpides N."/>
            <person name="Mavromatis K."/>
            <person name="Ivanova N."/>
            <person name="Saunders E."/>
            <person name="Brettin T."/>
            <person name="Detter J.C."/>
            <person name="Han C."/>
            <person name="Larimer F."/>
            <person name="Land M."/>
            <person name="Hauser L."/>
            <person name="Markowitz V."/>
            <person name="Cheng J.-F."/>
            <person name="Hugenholtz P."/>
            <person name="Woyke T."/>
            <person name="Wu D."/>
            <person name="Pukall R."/>
            <person name="Klenk H.-P."/>
            <person name="Eisen J.A."/>
        </authorList>
    </citation>
    <scope>NUCLEOTIDE SEQUENCE [LARGE SCALE GENOMIC DNA]</scope>
    <source>
        <strain evidence="2">DSM 17836 / JCM 10339 / NBRC 14399</strain>
    </source>
</reference>
<keyword evidence="2" id="KW-1185">Reference proteome</keyword>
<dbReference type="Gene3D" id="3.90.1140.10">
    <property type="entry name" value="Cyclic phosphodiesterase"/>
    <property type="match status" value="1"/>
</dbReference>
<evidence type="ECO:0000313" key="2">
    <source>
        <dbReference type="Proteomes" id="UP000007967"/>
    </source>
</evidence>
<proteinExistence type="predicted"/>
<dbReference type="STRING" id="479435.Kfla_3968"/>
<dbReference type="HOGENOM" id="CLU_075843_1_0_11"/>